<evidence type="ECO:0000313" key="1">
    <source>
        <dbReference type="EMBL" id="GAG79061.1"/>
    </source>
</evidence>
<gene>
    <name evidence="1" type="ORF">S01H4_35480</name>
</gene>
<sequence length="162" mass="18416">ILVYLTRSQANGLSSTTTANNYINGSNADIALSNLRAAKRKAVGTEGADLNRMVFFTSFVQGDKFRSVWDATFRHEMPTSTRFGFEGRMSMDGIPIFEDKDCQDDDWFLVDMDTHRIAIWVPPTLEMLGKDSDSQKGFIKTYYATFNRAPRRMVQIYANKTT</sequence>
<dbReference type="AlphaFoldDB" id="X1C3V5"/>
<comment type="caution">
    <text evidence="1">The sequence shown here is derived from an EMBL/GenBank/DDBJ whole genome shotgun (WGS) entry which is preliminary data.</text>
</comment>
<accession>X1C3V5</accession>
<reference evidence="1" key="1">
    <citation type="journal article" date="2014" name="Front. Microbiol.">
        <title>High frequency of phylogenetically diverse reductive dehalogenase-homologous genes in deep subseafloor sedimentary metagenomes.</title>
        <authorList>
            <person name="Kawai M."/>
            <person name="Futagami T."/>
            <person name="Toyoda A."/>
            <person name="Takaki Y."/>
            <person name="Nishi S."/>
            <person name="Hori S."/>
            <person name="Arai W."/>
            <person name="Tsubouchi T."/>
            <person name="Morono Y."/>
            <person name="Uchiyama I."/>
            <person name="Ito T."/>
            <person name="Fujiyama A."/>
            <person name="Inagaki F."/>
            <person name="Takami H."/>
        </authorList>
    </citation>
    <scope>NUCLEOTIDE SEQUENCE</scope>
    <source>
        <strain evidence="1">Expedition CK06-06</strain>
    </source>
</reference>
<name>X1C3V5_9ZZZZ</name>
<dbReference type="EMBL" id="BART01018871">
    <property type="protein sequence ID" value="GAG79061.1"/>
    <property type="molecule type" value="Genomic_DNA"/>
</dbReference>
<protein>
    <submittedName>
        <fullName evidence="1">Uncharacterized protein</fullName>
    </submittedName>
</protein>
<feature type="non-terminal residue" evidence="1">
    <location>
        <position position="1"/>
    </location>
</feature>
<proteinExistence type="predicted"/>
<organism evidence="1">
    <name type="scientific">marine sediment metagenome</name>
    <dbReference type="NCBI Taxonomy" id="412755"/>
    <lineage>
        <taxon>unclassified sequences</taxon>
        <taxon>metagenomes</taxon>
        <taxon>ecological metagenomes</taxon>
    </lineage>
</organism>